<reference evidence="11 12" key="2">
    <citation type="journal article" date="2016" name="Genome Announc.">
        <title>Complete Genome Sequence of the Highly Virulent Aeromonas schubertii Strain WL1483, Isolated from Diseased Snakehead Fish (Channa argus) in China.</title>
        <authorList>
            <person name="Liu L."/>
            <person name="Li N."/>
            <person name="Zhang D."/>
            <person name="Fu X."/>
            <person name="Shi C."/>
            <person name="Lin Q."/>
            <person name="Hao G."/>
        </authorList>
    </citation>
    <scope>NUCLEOTIDE SEQUENCE [LARGE SCALE GENOMIC DNA]</scope>
    <source>
        <strain evidence="11 12">WL1483</strain>
    </source>
</reference>
<evidence type="ECO:0000313" key="11">
    <source>
        <dbReference type="EMBL" id="ALP41474.1"/>
    </source>
</evidence>
<evidence type="ECO:0000256" key="2">
    <source>
        <dbReference type="ARBA" id="ARBA00022692"/>
    </source>
</evidence>
<dbReference type="InterPro" id="IPR003660">
    <property type="entry name" value="HAMP_dom"/>
</dbReference>
<dbReference type="InterPro" id="IPR004089">
    <property type="entry name" value="MCPsignal_dom"/>
</dbReference>
<keyword evidence="2 8" id="KW-0812">Transmembrane</keyword>
<name>A0A0S2SIG1_9GAMM</name>
<dbReference type="Pfam" id="PF00015">
    <property type="entry name" value="MCPsignal"/>
    <property type="match status" value="1"/>
</dbReference>
<organism evidence="11 12">
    <name type="scientific">Aeromonas schubertii</name>
    <dbReference type="NCBI Taxonomy" id="652"/>
    <lineage>
        <taxon>Bacteria</taxon>
        <taxon>Pseudomonadati</taxon>
        <taxon>Pseudomonadota</taxon>
        <taxon>Gammaproteobacteria</taxon>
        <taxon>Aeromonadales</taxon>
        <taxon>Aeromonadaceae</taxon>
        <taxon>Aeromonas</taxon>
    </lineage>
</organism>
<dbReference type="RefSeq" id="WP_060586951.1">
    <property type="nucleotide sequence ID" value="NZ_CP013067.1"/>
</dbReference>
<feature type="domain" description="Methyl-accepting transducer" evidence="9">
    <location>
        <begin position="374"/>
        <end position="628"/>
    </location>
</feature>
<keyword evidence="4 8" id="KW-0472">Membrane</keyword>
<evidence type="ECO:0000256" key="1">
    <source>
        <dbReference type="ARBA" id="ARBA00004141"/>
    </source>
</evidence>
<dbReference type="AlphaFoldDB" id="A0A0S2SIG1"/>
<comment type="similarity">
    <text evidence="6">Belongs to the methyl-accepting chemotaxis (MCP) protein family.</text>
</comment>
<proteinExistence type="inferred from homology"/>
<evidence type="ECO:0000256" key="6">
    <source>
        <dbReference type="ARBA" id="ARBA00029447"/>
    </source>
</evidence>
<evidence type="ECO:0000256" key="7">
    <source>
        <dbReference type="PROSITE-ProRule" id="PRU00284"/>
    </source>
</evidence>
<dbReference type="PANTHER" id="PTHR32089">
    <property type="entry name" value="METHYL-ACCEPTING CHEMOTAXIS PROTEIN MCPB"/>
    <property type="match status" value="1"/>
</dbReference>
<dbReference type="Proteomes" id="UP000058114">
    <property type="component" value="Chromosome"/>
</dbReference>
<evidence type="ECO:0000256" key="8">
    <source>
        <dbReference type="SAM" id="Phobius"/>
    </source>
</evidence>
<dbReference type="KEGG" id="asr:WL1483_2055"/>
<dbReference type="GO" id="GO:0006935">
    <property type="term" value="P:chemotaxis"/>
    <property type="evidence" value="ECO:0007669"/>
    <property type="project" value="UniProtKB-ARBA"/>
</dbReference>
<protein>
    <submittedName>
        <fullName evidence="11">Methyl-accepting chemotaxis protein</fullName>
    </submittedName>
</protein>
<dbReference type="SUPFAM" id="SSF58104">
    <property type="entry name" value="Methyl-accepting chemotaxis protein (MCP) signaling domain"/>
    <property type="match status" value="1"/>
</dbReference>
<feature type="domain" description="HAMP" evidence="10">
    <location>
        <begin position="316"/>
        <end position="369"/>
    </location>
</feature>
<evidence type="ECO:0000256" key="5">
    <source>
        <dbReference type="ARBA" id="ARBA00023224"/>
    </source>
</evidence>
<dbReference type="PROSITE" id="PS50111">
    <property type="entry name" value="CHEMOTAXIS_TRANSDUC_2"/>
    <property type="match status" value="1"/>
</dbReference>
<accession>A0A0S2SIG1</accession>
<evidence type="ECO:0000259" key="9">
    <source>
        <dbReference type="PROSITE" id="PS50111"/>
    </source>
</evidence>
<gene>
    <name evidence="11" type="ORF">WL1483_2055</name>
</gene>
<keyword evidence="3 8" id="KW-1133">Transmembrane helix</keyword>
<comment type="subcellular location">
    <subcellularLocation>
        <location evidence="1">Membrane</location>
        <topology evidence="1">Multi-pass membrane protein</topology>
    </subcellularLocation>
</comment>
<evidence type="ECO:0000259" key="10">
    <source>
        <dbReference type="PROSITE" id="PS50885"/>
    </source>
</evidence>
<reference evidence="12" key="1">
    <citation type="submission" date="2015-10" db="EMBL/GenBank/DDBJ databases">
        <title>Complete Genome Sequence of Aeromonas schubertii strain WL1483.</title>
        <authorList>
            <person name="Liu L."/>
        </authorList>
    </citation>
    <scope>NUCLEOTIDE SEQUENCE [LARGE SCALE GENOMIC DNA]</scope>
    <source>
        <strain evidence="12">WL1483</strain>
    </source>
</reference>
<dbReference type="Gene3D" id="1.10.287.950">
    <property type="entry name" value="Methyl-accepting chemotaxis protein"/>
    <property type="match status" value="1"/>
</dbReference>
<evidence type="ECO:0000313" key="12">
    <source>
        <dbReference type="Proteomes" id="UP000058114"/>
    </source>
</evidence>
<dbReference type="SMART" id="SM00304">
    <property type="entry name" value="HAMP"/>
    <property type="match status" value="1"/>
</dbReference>
<dbReference type="EMBL" id="CP013067">
    <property type="protein sequence ID" value="ALP41474.1"/>
    <property type="molecule type" value="Genomic_DNA"/>
</dbReference>
<dbReference type="PATRIC" id="fig|652.5.peg.3051"/>
<sequence length="640" mass="70702">MRIGRFTHLFSLCLLLLAGTVTLTLWQGARQLSADQQALFTLQRLQQRLGQQLPARLQEYLGSGNSESLQQAIRLLDAAIEQLSPDRPELMDALGALRQRMKSDYLAAGKLSGTPALLLQHAEQEIAGQIRQLLAYAGRPVEPALEPARLAYQAQAQALATTLVELIHQRESYQSQGVAGNKKALEQTLALMQGQYRQLAALPLLGHLEEKEEPLLPLLTPAPPAELGEQTRDELASLLRRYPKELDETSRQLARQQQARQQIRQDVASLYGRLDELAKAQQDARRQGLSQLGSTMATMAAALVIFTLLGWGFQYRWVLRPLRRLQRAFAALAQTGQAEPLPPMGQDNELAEIGESYNRLIEEWLRSSQTKAGQLDTVSLHLNEMVTHVEQICHRTRDAANVVKESAAMMKELDQLTTEVRQVADEIAHHAHHNEHTMRESEEVVQAMLEASRNTTGAIDESRSAIKGVALSLNEVEAMVGVIGQIAQQTNLLALNAAIEAARAGKQGEGFAVVADEVRHLSADTQHSLEQIVGILDRLQGAGTRLSDAMEQIDRHARAQHHQAGTLFGVTQAMQESARSTAAIARQGAGNARSQSEYLTRFADLMERLHQQSSRVTEEATRVASHMGEQACRIPAILRQ</sequence>
<feature type="transmembrane region" description="Helical" evidence="8">
    <location>
        <begin position="296"/>
        <end position="318"/>
    </location>
</feature>
<keyword evidence="5 7" id="KW-0807">Transducer</keyword>
<dbReference type="SMART" id="SM00283">
    <property type="entry name" value="MA"/>
    <property type="match status" value="1"/>
</dbReference>
<dbReference type="GO" id="GO:0016020">
    <property type="term" value="C:membrane"/>
    <property type="evidence" value="ECO:0007669"/>
    <property type="project" value="UniProtKB-SubCell"/>
</dbReference>
<evidence type="ECO:0000256" key="4">
    <source>
        <dbReference type="ARBA" id="ARBA00023136"/>
    </source>
</evidence>
<dbReference type="Pfam" id="PF00672">
    <property type="entry name" value="HAMP"/>
    <property type="match status" value="1"/>
</dbReference>
<dbReference type="PROSITE" id="PS50885">
    <property type="entry name" value="HAMP"/>
    <property type="match status" value="1"/>
</dbReference>
<dbReference type="PANTHER" id="PTHR32089:SF119">
    <property type="entry name" value="METHYL-ACCEPTING CHEMOTAXIS PROTEIN CTPL"/>
    <property type="match status" value="1"/>
</dbReference>
<evidence type="ECO:0000256" key="3">
    <source>
        <dbReference type="ARBA" id="ARBA00022989"/>
    </source>
</evidence>
<dbReference type="GO" id="GO:0007165">
    <property type="term" value="P:signal transduction"/>
    <property type="evidence" value="ECO:0007669"/>
    <property type="project" value="UniProtKB-KW"/>
</dbReference>